<accession>A0A168MAP5</accession>
<gene>
    <name evidence="2" type="ORF">CLCOS_20460</name>
    <name evidence="1" type="ORF">WX73_03482</name>
</gene>
<dbReference type="Proteomes" id="UP000093694">
    <property type="component" value="Unassembled WGS sequence"/>
</dbReference>
<comment type="caution">
    <text evidence="1">The sequence shown here is derived from an EMBL/GenBank/DDBJ whole genome shotgun (WGS) entry which is preliminary data.</text>
</comment>
<evidence type="ECO:0000313" key="4">
    <source>
        <dbReference type="Proteomes" id="UP000093694"/>
    </source>
</evidence>
<name>A0A168MAP5_9CLOT</name>
<dbReference type="EMBL" id="LITQ01000056">
    <property type="protein sequence ID" value="OAA84450.1"/>
    <property type="molecule type" value="Genomic_DNA"/>
</dbReference>
<protein>
    <submittedName>
        <fullName evidence="1">Uncharacterized protein</fullName>
    </submittedName>
</protein>
<dbReference type="Proteomes" id="UP000077384">
    <property type="component" value="Unassembled WGS sequence"/>
</dbReference>
<organism evidence="1 3">
    <name type="scientific">Clostridium coskatii</name>
    <dbReference type="NCBI Taxonomy" id="1705578"/>
    <lineage>
        <taxon>Bacteria</taxon>
        <taxon>Bacillati</taxon>
        <taxon>Bacillota</taxon>
        <taxon>Clostridia</taxon>
        <taxon>Eubacteriales</taxon>
        <taxon>Clostridiaceae</taxon>
        <taxon>Clostridium</taxon>
    </lineage>
</organism>
<sequence>MPRKATKAADNVYYKARIKAAITNDKLNSREGAAEVIGIDRTRLAQIELDSICAYPEEILMMADIYNAPELENYFCCEQCPIGKHSVPHIEILEMDRITIQIVSSLENIDEVKKELLDITEDGIITEDEKPKLDHVVKTLDKIEKESRELKLWVQKNFGKKGEFNYGNAAKH</sequence>
<evidence type="ECO:0000313" key="3">
    <source>
        <dbReference type="Proteomes" id="UP000077384"/>
    </source>
</evidence>
<proteinExistence type="predicted"/>
<dbReference type="PATRIC" id="fig|1705578.3.peg.3739"/>
<reference evidence="2 4" key="2">
    <citation type="journal article" date="2016" name="Front. Microbiol.">
        <title>Industrial Acetogenic Biocatalysts: A Comparative Metabolic and Genomic Analysis.</title>
        <authorList>
            <person name="Bengelsdorf F."/>
            <person name="Poehlein A."/>
            <person name="Sonja S."/>
            <person name="Erz C."/>
            <person name="Hummel T."/>
            <person name="Hoffmeister S."/>
            <person name="Daniel R."/>
            <person name="Durre P."/>
        </authorList>
    </citation>
    <scope>NUCLEOTIDE SEQUENCE [LARGE SCALE GENOMIC DNA]</scope>
    <source>
        <strain evidence="2 4">PTA-10522</strain>
    </source>
</reference>
<evidence type="ECO:0000313" key="2">
    <source>
        <dbReference type="EMBL" id="OBR94080.1"/>
    </source>
</evidence>
<keyword evidence="4" id="KW-1185">Reference proteome</keyword>
<dbReference type="AlphaFoldDB" id="A0A168MAP5"/>
<evidence type="ECO:0000313" key="1">
    <source>
        <dbReference type="EMBL" id="OAA84450.1"/>
    </source>
</evidence>
<dbReference type="EMBL" id="LROR01000048">
    <property type="protein sequence ID" value="OBR94080.1"/>
    <property type="molecule type" value="Genomic_DNA"/>
</dbReference>
<reference evidence="1 3" key="1">
    <citation type="journal article" date="2015" name="Biotechnol. Bioeng.">
        <title>Genome sequence and phenotypic characterization of Caulobacter segnis.</title>
        <authorList>
            <person name="Patel S."/>
            <person name="Fletcher B."/>
            <person name="Scott D.C."/>
            <person name="Ely B."/>
        </authorList>
    </citation>
    <scope>NUCLEOTIDE SEQUENCE [LARGE SCALE GENOMIC DNA]</scope>
    <source>
        <strain evidence="1 3">PS02</strain>
    </source>
</reference>
<dbReference type="RefSeq" id="WP_063602611.1">
    <property type="nucleotide sequence ID" value="NZ_LITQ01000056.1"/>
</dbReference>